<dbReference type="InterPro" id="IPR036866">
    <property type="entry name" value="RibonucZ/Hydroxyglut_hydro"/>
</dbReference>
<dbReference type="Pfam" id="PF00753">
    <property type="entry name" value="Lactamase_B"/>
    <property type="match status" value="1"/>
</dbReference>
<organism evidence="7 8">
    <name type="scientific">Gymnopilus junonius</name>
    <name type="common">Spectacular rustgill mushroom</name>
    <name type="synonym">Gymnopilus spectabilis subsp. junonius</name>
    <dbReference type="NCBI Taxonomy" id="109634"/>
    <lineage>
        <taxon>Eukaryota</taxon>
        <taxon>Fungi</taxon>
        <taxon>Dikarya</taxon>
        <taxon>Basidiomycota</taxon>
        <taxon>Agaricomycotina</taxon>
        <taxon>Agaricomycetes</taxon>
        <taxon>Agaricomycetidae</taxon>
        <taxon>Agaricales</taxon>
        <taxon>Agaricineae</taxon>
        <taxon>Hymenogastraceae</taxon>
        <taxon>Gymnopilus</taxon>
    </lineage>
</organism>
<dbReference type="InterPro" id="IPR051013">
    <property type="entry name" value="MBL_superfamily_lactonases"/>
</dbReference>
<dbReference type="GO" id="GO:0046872">
    <property type="term" value="F:metal ion binding"/>
    <property type="evidence" value="ECO:0007669"/>
    <property type="project" value="UniProtKB-KW"/>
</dbReference>
<evidence type="ECO:0000313" key="7">
    <source>
        <dbReference type="EMBL" id="KAF8905747.1"/>
    </source>
</evidence>
<evidence type="ECO:0000256" key="4">
    <source>
        <dbReference type="ARBA" id="ARBA00022801"/>
    </source>
</evidence>
<feature type="domain" description="Metallo-beta-lactamase" evidence="6">
    <location>
        <begin position="86"/>
        <end position="149"/>
    </location>
</feature>
<comment type="caution">
    <text evidence="7">The sequence shown here is derived from an EMBL/GenBank/DDBJ whole genome shotgun (WGS) entry which is preliminary data.</text>
</comment>
<dbReference type="InterPro" id="IPR001279">
    <property type="entry name" value="Metallo-B-lactamas"/>
</dbReference>
<dbReference type="Proteomes" id="UP000724874">
    <property type="component" value="Unassembled WGS sequence"/>
</dbReference>
<dbReference type="CDD" id="cd07730">
    <property type="entry name" value="metallo-hydrolase-like_MBL-fold"/>
    <property type="match status" value="1"/>
</dbReference>
<keyword evidence="3" id="KW-0479">Metal-binding</keyword>
<name>A0A9P5TPY4_GYMJU</name>
<keyword evidence="5" id="KW-0862">Zinc</keyword>
<protein>
    <submittedName>
        <fullName evidence="7">Beta-lactamase-like protein</fullName>
    </submittedName>
</protein>
<keyword evidence="8" id="KW-1185">Reference proteome</keyword>
<evidence type="ECO:0000259" key="6">
    <source>
        <dbReference type="Pfam" id="PF00753"/>
    </source>
</evidence>
<gene>
    <name evidence="7" type="ORF">CPB84DRAFT_1814037</name>
</gene>
<dbReference type="PANTHER" id="PTHR42978">
    <property type="entry name" value="QUORUM-QUENCHING LACTONASE YTNP-RELATED-RELATED"/>
    <property type="match status" value="1"/>
</dbReference>
<dbReference type="PANTHER" id="PTHR42978:SF2">
    <property type="entry name" value="102 KBASES UNSTABLE REGION: FROM 1 TO 119443"/>
    <property type="match status" value="1"/>
</dbReference>
<accession>A0A9P5TPY4</accession>
<proteinExistence type="inferred from homology"/>
<evidence type="ECO:0000313" key="8">
    <source>
        <dbReference type="Proteomes" id="UP000724874"/>
    </source>
</evidence>
<keyword evidence="4" id="KW-0378">Hydrolase</keyword>
<evidence type="ECO:0000256" key="5">
    <source>
        <dbReference type="ARBA" id="ARBA00022833"/>
    </source>
</evidence>
<dbReference type="AlphaFoldDB" id="A0A9P5TPY4"/>
<dbReference type="OrthoDB" id="10250730at2759"/>
<evidence type="ECO:0000256" key="2">
    <source>
        <dbReference type="ARBA" id="ARBA00007749"/>
    </source>
</evidence>
<sequence>MGLPAPTANQAFCNVSALDGGALSAAEELFIMNSTPGHKDILPSLCFLIQHSEKPFKFLFDLGIRRDVENYPPMVVERLFTVFGVETGYGDSISSLEKGGIKPDDIDFICISHLHWDHTGDTSAFKKSTFVVGAECRPLVENGYPKDPAAFFAQDMLPFDRHLNGHVNVLARTSADGAWIYLAGDSAHNWKLVIGESEIRVGLPGNPHFCMHHDLPKAEEHIGHIREVWKTPRVRVLLAHDVPWYKENKGGPAFWPGKIESL</sequence>
<dbReference type="EMBL" id="JADNYJ010000021">
    <property type="protein sequence ID" value="KAF8905747.1"/>
    <property type="molecule type" value="Genomic_DNA"/>
</dbReference>
<dbReference type="GO" id="GO:0016787">
    <property type="term" value="F:hydrolase activity"/>
    <property type="evidence" value="ECO:0007669"/>
    <property type="project" value="UniProtKB-KW"/>
</dbReference>
<comment type="similarity">
    <text evidence="2">Belongs to the metallo-beta-lactamase superfamily.</text>
</comment>
<evidence type="ECO:0000256" key="1">
    <source>
        <dbReference type="ARBA" id="ARBA00001947"/>
    </source>
</evidence>
<comment type="cofactor">
    <cofactor evidence="1">
        <name>Zn(2+)</name>
        <dbReference type="ChEBI" id="CHEBI:29105"/>
    </cofactor>
</comment>
<evidence type="ECO:0000256" key="3">
    <source>
        <dbReference type="ARBA" id="ARBA00022723"/>
    </source>
</evidence>
<dbReference type="SUPFAM" id="SSF56281">
    <property type="entry name" value="Metallo-hydrolase/oxidoreductase"/>
    <property type="match status" value="1"/>
</dbReference>
<reference evidence="7" key="1">
    <citation type="submission" date="2020-11" db="EMBL/GenBank/DDBJ databases">
        <authorList>
            <consortium name="DOE Joint Genome Institute"/>
            <person name="Ahrendt S."/>
            <person name="Riley R."/>
            <person name="Andreopoulos W."/>
            <person name="LaButti K."/>
            <person name="Pangilinan J."/>
            <person name="Ruiz-duenas F.J."/>
            <person name="Barrasa J.M."/>
            <person name="Sanchez-Garcia M."/>
            <person name="Camarero S."/>
            <person name="Miyauchi S."/>
            <person name="Serrano A."/>
            <person name="Linde D."/>
            <person name="Babiker R."/>
            <person name="Drula E."/>
            <person name="Ayuso-Fernandez I."/>
            <person name="Pacheco R."/>
            <person name="Padilla G."/>
            <person name="Ferreira P."/>
            <person name="Barriuso J."/>
            <person name="Kellner H."/>
            <person name="Castanera R."/>
            <person name="Alfaro M."/>
            <person name="Ramirez L."/>
            <person name="Pisabarro A.G."/>
            <person name="Kuo A."/>
            <person name="Tritt A."/>
            <person name="Lipzen A."/>
            <person name="He G."/>
            <person name="Yan M."/>
            <person name="Ng V."/>
            <person name="Cullen D."/>
            <person name="Martin F."/>
            <person name="Rosso M.-N."/>
            <person name="Henrissat B."/>
            <person name="Hibbett D."/>
            <person name="Martinez A.T."/>
            <person name="Grigoriev I.V."/>
        </authorList>
    </citation>
    <scope>NUCLEOTIDE SEQUENCE</scope>
    <source>
        <strain evidence="7">AH 44721</strain>
    </source>
</reference>
<dbReference type="Gene3D" id="3.60.15.10">
    <property type="entry name" value="Ribonuclease Z/Hydroxyacylglutathione hydrolase-like"/>
    <property type="match status" value="1"/>
</dbReference>